<dbReference type="CDD" id="cd14726">
    <property type="entry name" value="TraB_PrgY-like"/>
    <property type="match status" value="1"/>
</dbReference>
<dbReference type="OrthoDB" id="9809330at2"/>
<dbReference type="Proteomes" id="UP000292627">
    <property type="component" value="Unassembled WGS sequence"/>
</dbReference>
<accession>A0A4Q8L673</accession>
<comment type="caution">
    <text evidence="3">The sequence shown here is derived from an EMBL/GenBank/DDBJ whole genome shotgun (WGS) entry which is preliminary data.</text>
</comment>
<organism evidence="3 4">
    <name type="scientific">Pseudoxanthomonas winnipegensis</name>
    <dbReference type="NCBI Taxonomy" id="2480810"/>
    <lineage>
        <taxon>Bacteria</taxon>
        <taxon>Pseudomonadati</taxon>
        <taxon>Pseudomonadota</taxon>
        <taxon>Gammaproteobacteria</taxon>
        <taxon>Lysobacterales</taxon>
        <taxon>Lysobacteraceae</taxon>
        <taxon>Pseudoxanthomonas</taxon>
    </lineage>
</organism>
<evidence type="ECO:0000256" key="2">
    <source>
        <dbReference type="SAM" id="Phobius"/>
    </source>
</evidence>
<evidence type="ECO:0000313" key="3">
    <source>
        <dbReference type="EMBL" id="TAA21866.1"/>
    </source>
</evidence>
<dbReference type="InterPro" id="IPR046345">
    <property type="entry name" value="TraB_PrgY-like"/>
</dbReference>
<gene>
    <name evidence="3" type="ORF">EA660_16045</name>
</gene>
<keyword evidence="2" id="KW-1133">Transmembrane helix</keyword>
<dbReference type="InterPro" id="IPR005230">
    <property type="entry name" value="TraB_bac"/>
</dbReference>
<feature type="region of interest" description="Disordered" evidence="1">
    <location>
        <begin position="1"/>
        <end position="24"/>
    </location>
</feature>
<dbReference type="NCBIfam" id="TIGR00261">
    <property type="entry name" value="traB"/>
    <property type="match status" value="1"/>
</dbReference>
<keyword evidence="2" id="KW-0812">Transmembrane</keyword>
<feature type="transmembrane region" description="Helical" evidence="2">
    <location>
        <begin position="268"/>
        <end position="288"/>
    </location>
</feature>
<dbReference type="AlphaFoldDB" id="A0A4Q8L673"/>
<keyword evidence="2" id="KW-0472">Membrane</keyword>
<proteinExistence type="predicted"/>
<reference evidence="3 4" key="1">
    <citation type="submission" date="2019-02" db="EMBL/GenBank/DDBJ databases">
        <title>WGS of Pseudoxanthomonas species novum from clinical isolates.</title>
        <authorList>
            <person name="Bernier A.-M."/>
            <person name="Bernard K."/>
            <person name="Vachon A."/>
        </authorList>
    </citation>
    <scope>NUCLEOTIDE SEQUENCE [LARGE SCALE GENOMIC DNA]</scope>
    <source>
        <strain evidence="3 4">NML171200</strain>
    </source>
</reference>
<feature type="transmembrane region" description="Helical" evidence="2">
    <location>
        <begin position="382"/>
        <end position="405"/>
    </location>
</feature>
<name>A0A4Q8L673_9GAMM</name>
<dbReference type="RefSeq" id="WP_130552471.1">
    <property type="nucleotide sequence ID" value="NZ_SHMC01000007.1"/>
</dbReference>
<dbReference type="Pfam" id="PF01963">
    <property type="entry name" value="TraB_PrgY_gumN"/>
    <property type="match status" value="1"/>
</dbReference>
<evidence type="ECO:0000313" key="4">
    <source>
        <dbReference type="Proteomes" id="UP000292627"/>
    </source>
</evidence>
<dbReference type="PANTHER" id="PTHR21530:SF7">
    <property type="entry name" value="TRAB DOMAIN-CONTAINING PROTEIN"/>
    <property type="match status" value="1"/>
</dbReference>
<dbReference type="EMBL" id="SHMC01000007">
    <property type="protein sequence ID" value="TAA21866.1"/>
    <property type="molecule type" value="Genomic_DNA"/>
</dbReference>
<feature type="transmembrane region" description="Helical" evidence="2">
    <location>
        <begin position="308"/>
        <end position="331"/>
    </location>
</feature>
<dbReference type="InterPro" id="IPR002816">
    <property type="entry name" value="TraB/PrgY/GumN_fam"/>
</dbReference>
<sequence length="410" mass="43789">MTDTDSTALPAMLQREEGAEQPQRVVQRDGVRYTLLGTAHVSKASVEAVQQAIDSGAYDAVAVELDAQRLQALSDPDALAKLDLVQVIRKGRVALFAANLALAAYQRRLAEQLGIEPGAELKRAVDVARERGLAVHLIDREVGLTFKRASAKLGLFGKLKLGAGLLGGLFASDEVGEAEIEQLKQGDMLEASFGEFAKESPALYEAVIAERDRYMAASLREQAGSAREVLAVVGAGHLQGLAQHLAEDQADPAVVRSELEFVQPKRKLPWLMMLLSVLVLGGIVWGFYSGGLKVGSTLLVQWLVLTGGLAGLGCLAAAGHPLSILAAIVAAPLKPFRPGLPAGAFSALVEVHLRKPAYGDFLALRDDAQTLKGWYRNRVCRVVLAFMLTNLGSMAGFWITGVLVARKLLG</sequence>
<protein>
    <submittedName>
        <fullName evidence="3">TraB/GumN family protein</fullName>
    </submittedName>
</protein>
<evidence type="ECO:0000256" key="1">
    <source>
        <dbReference type="SAM" id="MobiDB-lite"/>
    </source>
</evidence>
<dbReference type="PANTHER" id="PTHR21530">
    <property type="entry name" value="PHEROMONE SHUTDOWN PROTEIN"/>
    <property type="match status" value="1"/>
</dbReference>